<gene>
    <name evidence="4" type="primary">ARHGEF17</name>
</gene>
<dbReference type="InterPro" id="IPR011047">
    <property type="entry name" value="Quinoprotein_ADH-like_sf"/>
</dbReference>
<dbReference type="Pfam" id="PF19056">
    <property type="entry name" value="WD40_2"/>
    <property type="match status" value="1"/>
</dbReference>
<dbReference type="AlphaFoldDB" id="A0A670HMB0"/>
<feature type="compositionally biased region" description="Low complexity" evidence="2">
    <location>
        <begin position="597"/>
        <end position="616"/>
    </location>
</feature>
<keyword evidence="1" id="KW-0344">Guanine-nucleotide releasing factor</keyword>
<dbReference type="Pfam" id="PF19057">
    <property type="entry name" value="PH_19"/>
    <property type="match status" value="1"/>
</dbReference>
<accession>A0A670HMB0</accession>
<reference evidence="4" key="3">
    <citation type="submission" date="2025-09" db="UniProtKB">
        <authorList>
            <consortium name="Ensembl"/>
        </authorList>
    </citation>
    <scope>IDENTIFICATION</scope>
</reference>
<sequence length="978" mass="108318">MLQMVRTLAQFTIALEDMRELGDAAAGDATLRNSSTSLCLSFLQDMRKHVIMTLLDTEQSYVESLRTLMQGYMKPLKLPENAILCDPALVDEIFDQIPELLDHHEEFLEQISECVQSWSEKQKVGDILVKSFSKDILVNIYSAYIDNFLNAKDAVRIAKEARPAFMKFLEQSMRENKEKQALSDLMIKPVQRIPRYELLVKDLLKHTPEAHPDHPFLMEAQRSIKQVAERINKGMRSAEEVERNARIVQEIESHIEGMEDLQAPLRRFLRQEMLVEVKAVGGKKDRSLFLFTDLLVCTTLKRKSGSLRRSSMSLYTAASVIDTASKYKLLWKFPLEDLDIVKGASQSPNRESIQKAISRLDEDLSTLGQVSKLSETLSFPHQSLDDVIKDLMAAIHRELAEKQSLSFTQSFPPNKMELTATKADGTESYIFEFPNPDARHSFEQAFEDTKKKLASYKNCLDPEFLKAIPIMKTRSGMQFSCASPSHSNPENAYEVWVCNSDGYVGQVCLLSVKKEPIVEACIAVCSARILCIASVPGLKRSFRPSSEPVHTSMDESGPQQCLHISISGSSLELSDPVDSTTRELVPFDSDDTDDESSPSPSGTLQSQASHSTISSSFGNEEIPSSKDATAEATSSEEEQDPAGFLPIATTFAQNSDSPTDGRALRRSSRGSFTRGSLEDLLSIDPEAYQSSMWLGTEDGCIHVYQSSDNIRNRKNSMKMQHSASVTCILNPAFNSKSLSLGSPGSPVTKMVAVGGKLWCGCQNRVVVLSTSSLQQEHSFHVGQDSNRSLTCMVSSSAGVWVTLQGSAQVRLYHPSSYDQLAEVDVTPPVHKMLAGSDAIIRQHKAACLRITAILACKDLLWIGTSAGVVLTLPMMSNAASLKTPPSPVGLSQGHTGHVRFLTSIELPEGFDILFPLPRDPGTEKSNDLEKRDSTRHRPPKSKMLIISGGDGYEDFRLTSSSETVGRDDSTNHLLLWRV</sequence>
<dbReference type="SUPFAM" id="SSF50729">
    <property type="entry name" value="PH domain-like"/>
    <property type="match status" value="1"/>
</dbReference>
<dbReference type="CDD" id="cd00160">
    <property type="entry name" value="RhoGEF"/>
    <property type="match status" value="1"/>
</dbReference>
<dbReference type="SUPFAM" id="SSF48065">
    <property type="entry name" value="DBL homology domain (DH-domain)"/>
    <property type="match status" value="1"/>
</dbReference>
<dbReference type="SMART" id="SM00325">
    <property type="entry name" value="RhoGEF"/>
    <property type="match status" value="1"/>
</dbReference>
<dbReference type="PANTHER" id="PTHR12877">
    <property type="entry name" value="RHO GUANINE NUCLEOTIDE EXCHANGE FACTOR"/>
    <property type="match status" value="1"/>
</dbReference>
<feature type="region of interest" description="Disordered" evidence="2">
    <location>
        <begin position="570"/>
        <end position="670"/>
    </location>
</feature>
<dbReference type="InterPro" id="IPR000219">
    <property type="entry name" value="DH_dom"/>
</dbReference>
<dbReference type="GO" id="GO:0030036">
    <property type="term" value="P:actin cytoskeleton organization"/>
    <property type="evidence" value="ECO:0007669"/>
    <property type="project" value="TreeGrafter"/>
</dbReference>
<evidence type="ECO:0000313" key="4">
    <source>
        <dbReference type="Ensembl" id="ENSPMRP00000000626.1"/>
    </source>
</evidence>
<dbReference type="GO" id="GO:0005085">
    <property type="term" value="F:guanyl-nucleotide exchange factor activity"/>
    <property type="evidence" value="ECO:0007669"/>
    <property type="project" value="UniProtKB-KW"/>
</dbReference>
<feature type="compositionally biased region" description="Basic and acidic residues" evidence="2">
    <location>
        <begin position="920"/>
        <end position="932"/>
    </location>
</feature>
<dbReference type="InterPro" id="IPR011993">
    <property type="entry name" value="PH-like_dom_sf"/>
</dbReference>
<dbReference type="FunFam" id="1.20.900.10:FF:000025">
    <property type="entry name" value="Rho guanine nucleotide exchange factor 17"/>
    <property type="match status" value="1"/>
</dbReference>
<name>A0A670HMB0_PODMU</name>
<feature type="domain" description="DH" evidence="3">
    <location>
        <begin position="46"/>
        <end position="234"/>
    </location>
</feature>
<dbReference type="FunFam" id="2.30.29.30:FF:000434">
    <property type="entry name" value="Rho guanine nucleotide exchange factor 17"/>
    <property type="match status" value="1"/>
</dbReference>
<evidence type="ECO:0000259" key="3">
    <source>
        <dbReference type="PROSITE" id="PS50010"/>
    </source>
</evidence>
<dbReference type="Proteomes" id="UP000472272">
    <property type="component" value="Chromosome 4"/>
</dbReference>
<dbReference type="Ensembl" id="ENSPMRT00000000657.1">
    <property type="protein sequence ID" value="ENSPMRP00000000626.1"/>
    <property type="gene ID" value="ENSPMRG00000000250.1"/>
</dbReference>
<dbReference type="Pfam" id="PF00621">
    <property type="entry name" value="RhoGEF"/>
    <property type="match status" value="1"/>
</dbReference>
<evidence type="ECO:0000256" key="1">
    <source>
        <dbReference type="ARBA" id="ARBA00022658"/>
    </source>
</evidence>
<dbReference type="PROSITE" id="PS50010">
    <property type="entry name" value="DH_2"/>
    <property type="match status" value="1"/>
</dbReference>
<dbReference type="PANTHER" id="PTHR12877:SF15">
    <property type="entry name" value="RHO GUANINE NUCLEOTIDE EXCHANGE FACTOR 17"/>
    <property type="match status" value="1"/>
</dbReference>
<proteinExistence type="predicted"/>
<evidence type="ECO:0000313" key="5">
    <source>
        <dbReference type="Proteomes" id="UP000472272"/>
    </source>
</evidence>
<keyword evidence="5" id="KW-1185">Reference proteome</keyword>
<dbReference type="InterPro" id="IPR039919">
    <property type="entry name" value="ARHGEF10/ARHGEF17"/>
</dbReference>
<dbReference type="GeneTree" id="ENSGT00940000153798"/>
<dbReference type="Gene3D" id="1.20.900.10">
    <property type="entry name" value="Dbl homology (DH) domain"/>
    <property type="match status" value="1"/>
</dbReference>
<protein>
    <submittedName>
        <fullName evidence="4">Rho guanine nucleotide exchange factor 17</fullName>
    </submittedName>
</protein>
<dbReference type="InterPro" id="IPR035899">
    <property type="entry name" value="DBL_dom_sf"/>
</dbReference>
<evidence type="ECO:0000256" key="2">
    <source>
        <dbReference type="SAM" id="MobiDB-lite"/>
    </source>
</evidence>
<organism evidence="4 5">
    <name type="scientific">Podarcis muralis</name>
    <name type="common">Wall lizard</name>
    <name type="synonym">Lacerta muralis</name>
    <dbReference type="NCBI Taxonomy" id="64176"/>
    <lineage>
        <taxon>Eukaryota</taxon>
        <taxon>Metazoa</taxon>
        <taxon>Chordata</taxon>
        <taxon>Craniata</taxon>
        <taxon>Vertebrata</taxon>
        <taxon>Euteleostomi</taxon>
        <taxon>Lepidosauria</taxon>
        <taxon>Squamata</taxon>
        <taxon>Bifurcata</taxon>
        <taxon>Unidentata</taxon>
        <taxon>Episquamata</taxon>
        <taxon>Laterata</taxon>
        <taxon>Lacertibaenia</taxon>
        <taxon>Lacertidae</taxon>
        <taxon>Podarcis</taxon>
    </lineage>
</organism>
<feature type="region of interest" description="Disordered" evidence="2">
    <location>
        <begin position="916"/>
        <end position="947"/>
    </location>
</feature>
<reference evidence="4" key="2">
    <citation type="submission" date="2025-08" db="UniProtKB">
        <authorList>
            <consortium name="Ensembl"/>
        </authorList>
    </citation>
    <scope>IDENTIFICATION</scope>
</reference>
<dbReference type="SUPFAM" id="SSF50998">
    <property type="entry name" value="Quinoprotein alcohol dehydrogenase-like"/>
    <property type="match status" value="1"/>
</dbReference>
<reference evidence="4 5" key="1">
    <citation type="journal article" date="2019" name="Proc. Natl. Acad. Sci. U.S.A.">
        <title>Regulatory changes in pterin and carotenoid genes underlie balanced color polymorphisms in the wall lizard.</title>
        <authorList>
            <person name="Andrade P."/>
            <person name="Pinho C."/>
            <person name="Perez I de Lanuza G."/>
            <person name="Afonso S."/>
            <person name="Brejcha J."/>
            <person name="Rubin C.J."/>
            <person name="Wallerman O."/>
            <person name="Pereira P."/>
            <person name="Sabatino S.J."/>
            <person name="Bellati A."/>
            <person name="Pellitteri-Rosa D."/>
            <person name="Bosakova Z."/>
            <person name="Bunikis I."/>
            <person name="Carretero M.A."/>
            <person name="Feiner N."/>
            <person name="Marsik P."/>
            <person name="Pauperio F."/>
            <person name="Salvi D."/>
            <person name="Soler L."/>
            <person name="While G.M."/>
            <person name="Uller T."/>
            <person name="Font E."/>
            <person name="Andersson L."/>
            <person name="Carneiro M."/>
        </authorList>
    </citation>
    <scope>NUCLEOTIDE SEQUENCE</scope>
</reference>
<dbReference type="Gene3D" id="2.30.29.30">
    <property type="entry name" value="Pleckstrin-homology domain (PH domain)/Phosphotyrosine-binding domain (PTB)"/>
    <property type="match status" value="1"/>
</dbReference>